<sequence>MAPPLWTAGCSRPGSGTRSAPAKGRCTSPGSRNTASATPTGPSTSTKGRATTYLLAGRRLLAGTGFRTDPRSHAEAQEFFGLPVTGLTLVDPRFYHLDTALAVLGDGDDGAADVMYYPGAFSPGSRAALAEMFPGALPATDEDAAVFGLNAFSDGPHVLLPDTATGLAAALKERGYEPIGVELSELLKAGGSVECCTSELRDAA</sequence>
<feature type="compositionally biased region" description="Low complexity" evidence="1">
    <location>
        <begin position="34"/>
        <end position="49"/>
    </location>
</feature>
<feature type="region of interest" description="Disordered" evidence="1">
    <location>
        <begin position="1"/>
        <end position="49"/>
    </location>
</feature>
<dbReference type="Gene3D" id="3.75.10.10">
    <property type="entry name" value="L-arginine/glycine Amidinotransferase, Chain A"/>
    <property type="match status" value="1"/>
</dbReference>
<accession>A0ABP6C5Y3</accession>
<dbReference type="Proteomes" id="UP001501447">
    <property type="component" value="Unassembled WGS sequence"/>
</dbReference>
<name>A0ABP6C5Y3_9ACTN</name>
<evidence type="ECO:0000256" key="1">
    <source>
        <dbReference type="SAM" id="MobiDB-lite"/>
    </source>
</evidence>
<proteinExistence type="predicted"/>
<reference evidence="3" key="1">
    <citation type="journal article" date="2019" name="Int. J. Syst. Evol. Microbiol.">
        <title>The Global Catalogue of Microorganisms (GCM) 10K type strain sequencing project: providing services to taxonomists for standard genome sequencing and annotation.</title>
        <authorList>
            <consortium name="The Broad Institute Genomics Platform"/>
            <consortium name="The Broad Institute Genome Sequencing Center for Infectious Disease"/>
            <person name="Wu L."/>
            <person name="Ma J."/>
        </authorList>
    </citation>
    <scope>NUCLEOTIDE SEQUENCE [LARGE SCALE GENOMIC DNA]</scope>
    <source>
        <strain evidence="3">JCM 16373</strain>
    </source>
</reference>
<organism evidence="2 3">
    <name type="scientific">Streptomyces axinellae</name>
    <dbReference type="NCBI Taxonomy" id="552788"/>
    <lineage>
        <taxon>Bacteria</taxon>
        <taxon>Bacillati</taxon>
        <taxon>Actinomycetota</taxon>
        <taxon>Actinomycetes</taxon>
        <taxon>Kitasatosporales</taxon>
        <taxon>Streptomycetaceae</taxon>
        <taxon>Streptomyces</taxon>
    </lineage>
</organism>
<evidence type="ECO:0008006" key="4">
    <source>
        <dbReference type="Google" id="ProtNLM"/>
    </source>
</evidence>
<comment type="caution">
    <text evidence="2">The sequence shown here is derived from an EMBL/GenBank/DDBJ whole genome shotgun (WGS) entry which is preliminary data.</text>
</comment>
<keyword evidence="3" id="KW-1185">Reference proteome</keyword>
<protein>
    <recommendedName>
        <fullName evidence="4">Amidinotransferase</fullName>
    </recommendedName>
</protein>
<gene>
    <name evidence="2" type="ORF">GCM10009863_12840</name>
</gene>
<dbReference type="SUPFAM" id="SSF55909">
    <property type="entry name" value="Pentein"/>
    <property type="match status" value="1"/>
</dbReference>
<evidence type="ECO:0000313" key="2">
    <source>
        <dbReference type="EMBL" id="GAA2600961.1"/>
    </source>
</evidence>
<evidence type="ECO:0000313" key="3">
    <source>
        <dbReference type="Proteomes" id="UP001501447"/>
    </source>
</evidence>
<dbReference type="EMBL" id="BAAARJ010000003">
    <property type="protein sequence ID" value="GAA2600961.1"/>
    <property type="molecule type" value="Genomic_DNA"/>
</dbReference>